<dbReference type="Pfam" id="PF05834">
    <property type="entry name" value="Lycopene_cycl"/>
    <property type="match status" value="1"/>
</dbReference>
<dbReference type="EMBL" id="JAGQFT010000037">
    <property type="protein sequence ID" value="MBR0562159.1"/>
    <property type="molecule type" value="Genomic_DNA"/>
</dbReference>
<keyword evidence="2" id="KW-0413">Isomerase</keyword>
<evidence type="ECO:0000313" key="4">
    <source>
        <dbReference type="Proteomes" id="UP000675747"/>
    </source>
</evidence>
<protein>
    <submittedName>
        <fullName evidence="2">Lycopene beta-cyclase CrtY</fullName>
        <ecNumber evidence="2">5.5.1.19</ecNumber>
    </submittedName>
</protein>
<comment type="similarity">
    <text evidence="1">Belongs to the lycopene cyclase family.</text>
</comment>
<sequence length="390" mass="42536">MTPDHDLILVGAGLANGLIALRLAQTRPDLRVLVLERGDAPGGNHTWSFHDGDLTPAQQRWIEPLVHRRWPAYEVRFPQRRRRLGSGYASILSDDFGARLRQALGASLRCGVEASAPAPTQVVLGDGTVLTAAAVVDGRGVRASRHVALGHQAFLGRVLRTAAPHGVEVPVLMDAEVRQGQGYRFVYLLPFSADTLLVEDTHYVDDGGFDVDALGAHIDAYAESHGWRIARVLREERGVLPITLAGDFEAFWAEGGGLPRSGLAAGLYHATTGYSLPHAVRLAERIAALPRLDAASVLAATRAEAEAAWRGQAFFRLLNRMLFLAGRPQDRWRVMQRFYGLPEALIARFYAGRPTLADKARILAGKPPVPVGEAWTAMRRTHLDPTGTLQ</sequence>
<dbReference type="GO" id="GO:0016117">
    <property type="term" value="P:carotenoid biosynthetic process"/>
    <property type="evidence" value="ECO:0007669"/>
    <property type="project" value="InterPro"/>
</dbReference>
<reference evidence="3 4" key="1">
    <citation type="journal article" date="2021" name="Microbiol. Resour. Announc.">
        <title>Draft Genome Sequence of Coralloluteibacterium stylophorae LMG 29479T.</title>
        <authorList>
            <person name="Karlyshev A.V."/>
            <person name="Kudryashova E.B."/>
            <person name="Ariskina E.V."/>
            <person name="Conroy A.P."/>
            <person name="Abidueva E.Y."/>
        </authorList>
    </citation>
    <scope>NUCLEOTIDE SEQUENCE [LARGE SCALE GENOMIC DNA]</scope>
    <source>
        <strain evidence="3 4">LMG 29479</strain>
    </source>
</reference>
<dbReference type="InterPro" id="IPR036188">
    <property type="entry name" value="FAD/NAD-bd_sf"/>
</dbReference>
<dbReference type="AlphaFoldDB" id="A0A8J7VSJ8"/>
<dbReference type="NCBIfam" id="TIGR01790">
    <property type="entry name" value="carotene-cycl"/>
    <property type="match status" value="1"/>
</dbReference>
<gene>
    <name evidence="2" type="primary">crtY</name>
    <name evidence="3" type="ORF">KB893_014075</name>
    <name evidence="2" type="ORF">KB893_06470</name>
</gene>
<dbReference type="SUPFAM" id="SSF51905">
    <property type="entry name" value="FAD/NAD(P)-binding domain"/>
    <property type="match status" value="1"/>
</dbReference>
<accession>A0A8J7VSJ8</accession>
<reference evidence="2" key="2">
    <citation type="submission" date="2021-04" db="EMBL/GenBank/DDBJ databases">
        <authorList>
            <person name="Karlyshev A.V."/>
        </authorList>
    </citation>
    <scope>NUCLEOTIDE SEQUENCE</scope>
    <source>
        <strain evidence="2">LMG 29479</strain>
    </source>
</reference>
<evidence type="ECO:0000313" key="3">
    <source>
        <dbReference type="EMBL" id="MBS7458263.1"/>
    </source>
</evidence>
<dbReference type="InterPro" id="IPR008461">
    <property type="entry name" value="CrtY"/>
</dbReference>
<dbReference type="GO" id="GO:0016705">
    <property type="term" value="F:oxidoreductase activity, acting on paired donors, with incorporation or reduction of molecular oxygen"/>
    <property type="evidence" value="ECO:0007669"/>
    <property type="project" value="InterPro"/>
</dbReference>
<organism evidence="2">
    <name type="scientific">Coralloluteibacterium stylophorae</name>
    <dbReference type="NCBI Taxonomy" id="1776034"/>
    <lineage>
        <taxon>Bacteria</taxon>
        <taxon>Pseudomonadati</taxon>
        <taxon>Pseudomonadota</taxon>
        <taxon>Gammaproteobacteria</taxon>
        <taxon>Lysobacterales</taxon>
        <taxon>Lysobacteraceae</taxon>
        <taxon>Coralloluteibacterium</taxon>
    </lineage>
</organism>
<name>A0A8J7VSJ8_9GAMM</name>
<comment type="caution">
    <text evidence="2">The sequence shown here is derived from an EMBL/GenBank/DDBJ whole genome shotgun (WGS) entry which is preliminary data.</text>
</comment>
<dbReference type="Proteomes" id="UP000675747">
    <property type="component" value="Unassembled WGS sequence"/>
</dbReference>
<dbReference type="EMBL" id="JAGQFT020000010">
    <property type="protein sequence ID" value="MBS7458263.1"/>
    <property type="molecule type" value="Genomic_DNA"/>
</dbReference>
<evidence type="ECO:0000313" key="2">
    <source>
        <dbReference type="EMBL" id="MBR0562159.1"/>
    </source>
</evidence>
<evidence type="ECO:0000256" key="1">
    <source>
        <dbReference type="ARBA" id="ARBA00006599"/>
    </source>
</evidence>
<dbReference type="GO" id="GO:0045436">
    <property type="term" value="F:lycopene beta cyclase activity"/>
    <property type="evidence" value="ECO:0007669"/>
    <property type="project" value="InterPro"/>
</dbReference>
<keyword evidence="4" id="KW-1185">Reference proteome</keyword>
<dbReference type="InterPro" id="IPR010108">
    <property type="entry name" value="Lycopene_cyclase_b/e"/>
</dbReference>
<dbReference type="RefSeq" id="WP_211926105.1">
    <property type="nucleotide sequence ID" value="NZ_JAGQFT020000010.1"/>
</dbReference>
<dbReference type="NCBIfam" id="TIGR01789">
    <property type="entry name" value="lycopene_cycl"/>
    <property type="match status" value="1"/>
</dbReference>
<dbReference type="Gene3D" id="3.50.50.60">
    <property type="entry name" value="FAD/NAD(P)-binding domain"/>
    <property type="match status" value="1"/>
</dbReference>
<dbReference type="EC" id="5.5.1.19" evidence="2"/>
<proteinExistence type="inferred from homology"/>